<feature type="domain" description="Zinc finger RING-type eukaryotic" evidence="4">
    <location>
        <begin position="614"/>
        <end position="639"/>
    </location>
</feature>
<reference evidence="6" key="1">
    <citation type="journal article" date="2012" name="Science">
        <title>The Paleozoic origin of enzymatic lignin decomposition reconstructed from 31 fungal genomes.</title>
        <authorList>
            <person name="Floudas D."/>
            <person name="Binder M."/>
            <person name="Riley R."/>
            <person name="Barry K."/>
            <person name="Blanchette R.A."/>
            <person name="Henrissat B."/>
            <person name="Martinez A.T."/>
            <person name="Otillar R."/>
            <person name="Spatafora J.W."/>
            <person name="Yadav J.S."/>
            <person name="Aerts A."/>
            <person name="Benoit I."/>
            <person name="Boyd A."/>
            <person name="Carlson A."/>
            <person name="Copeland A."/>
            <person name="Coutinho P.M."/>
            <person name="de Vries R.P."/>
            <person name="Ferreira P."/>
            <person name="Findley K."/>
            <person name="Foster B."/>
            <person name="Gaskell J."/>
            <person name="Glotzer D."/>
            <person name="Gorecki P."/>
            <person name="Heitman J."/>
            <person name="Hesse C."/>
            <person name="Hori C."/>
            <person name="Igarashi K."/>
            <person name="Jurgens J.A."/>
            <person name="Kallen N."/>
            <person name="Kersten P."/>
            <person name="Kohler A."/>
            <person name="Kuees U."/>
            <person name="Kumar T.K.A."/>
            <person name="Kuo A."/>
            <person name="LaButti K."/>
            <person name="Larrondo L.F."/>
            <person name="Lindquist E."/>
            <person name="Ling A."/>
            <person name="Lombard V."/>
            <person name="Lucas S."/>
            <person name="Lundell T."/>
            <person name="Martin R."/>
            <person name="McLaughlin D.J."/>
            <person name="Morgenstern I."/>
            <person name="Morin E."/>
            <person name="Murat C."/>
            <person name="Nagy L.G."/>
            <person name="Nolan M."/>
            <person name="Ohm R.A."/>
            <person name="Patyshakuliyeva A."/>
            <person name="Rokas A."/>
            <person name="Ruiz-Duenas F.J."/>
            <person name="Sabat G."/>
            <person name="Salamov A."/>
            <person name="Samejima M."/>
            <person name="Schmutz J."/>
            <person name="Slot J.C."/>
            <person name="St John F."/>
            <person name="Stenlid J."/>
            <person name="Sun H."/>
            <person name="Sun S."/>
            <person name="Syed K."/>
            <person name="Tsang A."/>
            <person name="Wiebenga A."/>
            <person name="Young D."/>
            <person name="Pisabarro A."/>
            <person name="Eastwood D.C."/>
            <person name="Martin F."/>
            <person name="Cullen D."/>
            <person name="Grigoriev I.V."/>
            <person name="Hibbett D.S."/>
        </authorList>
    </citation>
    <scope>NUCLEOTIDE SEQUENCE [LARGE SCALE GENOMIC DNA]</scope>
    <source>
        <strain evidence="6">RWD-64-598 SS2</strain>
    </source>
</reference>
<dbReference type="Pfam" id="PF13445">
    <property type="entry name" value="zf-RING_UBOX"/>
    <property type="match status" value="1"/>
</dbReference>
<dbReference type="AlphaFoldDB" id="A0A5M3MXB7"/>
<dbReference type="KEGG" id="cput:CONPUDRAFT_70691"/>
<accession>A0A5M3MXB7</accession>
<dbReference type="RefSeq" id="XP_007765381.1">
    <property type="nucleotide sequence ID" value="XM_007767191.1"/>
</dbReference>
<keyword evidence="6" id="KW-1185">Reference proteome</keyword>
<dbReference type="SUPFAM" id="SSF57850">
    <property type="entry name" value="RING/U-box"/>
    <property type="match status" value="1"/>
</dbReference>
<dbReference type="InterPro" id="IPR027370">
    <property type="entry name" value="Znf-RING_euk"/>
</dbReference>
<keyword evidence="3" id="KW-0862">Zinc</keyword>
<evidence type="ECO:0000256" key="1">
    <source>
        <dbReference type="ARBA" id="ARBA00022723"/>
    </source>
</evidence>
<sequence length="729" mass="79920">MHRFDDSVMAVRRHAGNIQALGEVRAIITQEDELVLCTGVRSHFFQTVSNDWAIYPHPPRCIRAVVPRWNIDIREDGVVVDRWTLGFNSWEAHEEFGEIVFDCWWASRGAASRCVIDDSETEYLPLYNEDEDEDDANGGIGIPRNVFCSFPIDTVIAPREGWAGRDMQTDSGRLTLSSAANGDRASLITKTEGLKPSDGAFIGFLGGLLVPPSTVVPVYMPGVSESPPMCVEVELTSTSSTGVLQGEALVVPGYTSRARMYGDKAVEVRGGRAHIDNDGGLRVGREVAGKEIKEAVWLSAGFVTSTDNTLVSPSATLSGFSCGLPVAAYLSLYTYGFTTKVALSYTLIAARANVCKPFCTMVSLVISLLERKLPSPTLSLASPTPQGCDRFRYLQRTHERVFTTTVASTPFSFAGRKAAFHLLKRRSPPNASHGKDKKCKRRALPSTPKLILSYGCCLNGHGPSKRFMGSTYVMRNALVVQACSVALVERQAPEEIRVEGLESIASSPDIFPFTRCQGISTDCESNSSPETVRDHHHISTTIASLTVSPNLAAEELTASEAEDGFDFEVLTSLSIEDLEGFEEDSEQQDHPDTTNGDTAAFSEVIRVLKGNLTCMICSEWLSDPYILRNCGHSVCKRCYLSMMYTTTRDHVAARTRFILPDHHRGNFSNEVIEHIMGVCSGALTAAGLPQPELKCPGCRARVTFKPIPNIALRNLAEETWNILLQVRDN</sequence>
<dbReference type="InterPro" id="IPR013083">
    <property type="entry name" value="Znf_RING/FYVE/PHD"/>
</dbReference>
<dbReference type="Proteomes" id="UP000053558">
    <property type="component" value="Unassembled WGS sequence"/>
</dbReference>
<protein>
    <recommendedName>
        <fullName evidence="4">Zinc finger RING-type eukaryotic domain-containing protein</fullName>
    </recommendedName>
</protein>
<proteinExistence type="predicted"/>
<evidence type="ECO:0000256" key="2">
    <source>
        <dbReference type="ARBA" id="ARBA00022771"/>
    </source>
</evidence>
<name>A0A5M3MXB7_CONPW</name>
<evidence type="ECO:0000313" key="6">
    <source>
        <dbReference type="Proteomes" id="UP000053558"/>
    </source>
</evidence>
<keyword evidence="2" id="KW-0863">Zinc-finger</keyword>
<dbReference type="Gene3D" id="3.30.40.10">
    <property type="entry name" value="Zinc/RING finger domain, C3HC4 (zinc finger)"/>
    <property type="match status" value="1"/>
</dbReference>
<keyword evidence="1" id="KW-0479">Metal-binding</keyword>
<organism evidence="5 6">
    <name type="scientific">Coniophora puteana (strain RWD-64-598)</name>
    <name type="common">Brown rot fungus</name>
    <dbReference type="NCBI Taxonomy" id="741705"/>
    <lineage>
        <taxon>Eukaryota</taxon>
        <taxon>Fungi</taxon>
        <taxon>Dikarya</taxon>
        <taxon>Basidiomycota</taxon>
        <taxon>Agaricomycotina</taxon>
        <taxon>Agaricomycetes</taxon>
        <taxon>Agaricomycetidae</taxon>
        <taxon>Boletales</taxon>
        <taxon>Coniophorineae</taxon>
        <taxon>Coniophoraceae</taxon>
        <taxon>Coniophora</taxon>
    </lineage>
</organism>
<dbReference type="EMBL" id="JH711575">
    <property type="protein sequence ID" value="EIW83732.1"/>
    <property type="molecule type" value="Genomic_DNA"/>
</dbReference>
<dbReference type="InterPro" id="IPR017907">
    <property type="entry name" value="Znf_RING_CS"/>
</dbReference>
<evidence type="ECO:0000256" key="3">
    <source>
        <dbReference type="ARBA" id="ARBA00022833"/>
    </source>
</evidence>
<evidence type="ECO:0000259" key="4">
    <source>
        <dbReference type="Pfam" id="PF13445"/>
    </source>
</evidence>
<dbReference type="GeneID" id="19208845"/>
<dbReference type="GO" id="GO:0008270">
    <property type="term" value="F:zinc ion binding"/>
    <property type="evidence" value="ECO:0007669"/>
    <property type="project" value="UniProtKB-KW"/>
</dbReference>
<dbReference type="PROSITE" id="PS00518">
    <property type="entry name" value="ZF_RING_1"/>
    <property type="match status" value="1"/>
</dbReference>
<comment type="caution">
    <text evidence="5">The sequence shown here is derived from an EMBL/GenBank/DDBJ whole genome shotgun (WGS) entry which is preliminary data.</text>
</comment>
<evidence type="ECO:0000313" key="5">
    <source>
        <dbReference type="EMBL" id="EIW83732.1"/>
    </source>
</evidence>
<gene>
    <name evidence="5" type="ORF">CONPUDRAFT_70691</name>
</gene>
<dbReference type="CDD" id="cd16449">
    <property type="entry name" value="RING-HC"/>
    <property type="match status" value="1"/>
</dbReference>